<accession>G5QHT2</accession>
<dbReference type="Pfam" id="PF06163">
    <property type="entry name" value="DUF977"/>
    <property type="match status" value="1"/>
</dbReference>
<dbReference type="Proteomes" id="UP000004903">
    <property type="component" value="Unassembled WGS sequence"/>
</dbReference>
<organism evidence="1 2">
    <name type="scientific">Salmonella enterica subsp. enterica serovar Rubislaw str. A4-653</name>
    <dbReference type="NCBI Taxonomy" id="913081"/>
    <lineage>
        <taxon>Bacteria</taxon>
        <taxon>Pseudomonadati</taxon>
        <taxon>Pseudomonadota</taxon>
        <taxon>Gammaproteobacteria</taxon>
        <taxon>Enterobacterales</taxon>
        <taxon>Enterobacteriaceae</taxon>
        <taxon>Salmonella</taxon>
    </lineage>
</organism>
<dbReference type="AlphaFoldDB" id="G5QHT2"/>
<dbReference type="EMBL" id="AFCT01000762">
    <property type="protein sequence ID" value="EHC90437.1"/>
    <property type="molecule type" value="Genomic_DNA"/>
</dbReference>
<dbReference type="InterPro" id="IPR010382">
    <property type="entry name" value="DUF977"/>
</dbReference>
<sequence length="128" mass="14234">MARPKTHSERMIILERIIGLVKEQGRITTNDVDVVAMFGVQTNDVVAMFGVHRTTAEKYLQIALVRGGFIRHGRCGVFRDQRAVIDYDLKRYSCNKTTGFSALPALEKSPVMQVYGASKMSINKGGAQ</sequence>
<dbReference type="GO" id="GO:0003677">
    <property type="term" value="F:DNA binding"/>
    <property type="evidence" value="ECO:0007669"/>
    <property type="project" value="UniProtKB-KW"/>
</dbReference>
<keyword evidence="1" id="KW-0238">DNA-binding</keyword>
<protein>
    <submittedName>
        <fullName evidence="1">Putative DNA-binding protein</fullName>
    </submittedName>
</protein>
<evidence type="ECO:0000313" key="2">
    <source>
        <dbReference type="Proteomes" id="UP000004903"/>
    </source>
</evidence>
<gene>
    <name evidence="1" type="ORF">LTSERUB_2045</name>
</gene>
<evidence type="ECO:0000313" key="1">
    <source>
        <dbReference type="EMBL" id="EHC90437.1"/>
    </source>
</evidence>
<proteinExistence type="predicted"/>
<comment type="caution">
    <text evidence="1">The sequence shown here is derived from an EMBL/GenBank/DDBJ whole genome shotgun (WGS) entry which is preliminary data.</text>
</comment>
<dbReference type="PATRIC" id="fig|913081.3.peg.1628"/>
<name>G5QHT2_SALRU</name>
<reference evidence="1 2" key="1">
    <citation type="journal article" date="2011" name="BMC Genomics">
        <title>Genome sequencing reveals diversification of virulence factor content and possible host adaptation in distinct subpopulations of Salmonella enterica.</title>
        <authorList>
            <person name="den Bakker H.C."/>
            <person name="Moreno Switt A.I."/>
            <person name="Govoni G."/>
            <person name="Cummings C.A."/>
            <person name="Ranieri M.L."/>
            <person name="Degoricija L."/>
            <person name="Hoelzer K."/>
            <person name="Rodriguez-Rivera L.D."/>
            <person name="Brown S."/>
            <person name="Bolchacova E."/>
            <person name="Furtado M.R."/>
            <person name="Wiedmann M."/>
        </authorList>
    </citation>
    <scope>NUCLEOTIDE SEQUENCE [LARGE SCALE GENOMIC DNA]</scope>
    <source>
        <strain evidence="1 2">A4-653</strain>
    </source>
</reference>